<evidence type="ECO:0000313" key="7">
    <source>
        <dbReference type="EMBL" id="OJJ82978.1"/>
    </source>
</evidence>
<dbReference type="GO" id="GO:0000981">
    <property type="term" value="F:DNA-binding transcription factor activity, RNA polymerase II-specific"/>
    <property type="evidence" value="ECO:0007669"/>
    <property type="project" value="InterPro"/>
</dbReference>
<dbReference type="Gene3D" id="4.10.240.10">
    <property type="entry name" value="Zn(2)-C6 fungal-type DNA-binding domain"/>
    <property type="match status" value="1"/>
</dbReference>
<evidence type="ECO:0000256" key="1">
    <source>
        <dbReference type="ARBA" id="ARBA00023015"/>
    </source>
</evidence>
<proteinExistence type="predicted"/>
<dbReference type="PROSITE" id="PS50048">
    <property type="entry name" value="ZN2_CY6_FUNGAL_2"/>
    <property type="match status" value="1"/>
</dbReference>
<evidence type="ECO:0000259" key="6">
    <source>
        <dbReference type="PROSITE" id="PS50048"/>
    </source>
</evidence>
<name>A0A1L9VG98_ASPGL</name>
<dbReference type="EMBL" id="KV878900">
    <property type="protein sequence ID" value="OJJ82978.1"/>
    <property type="molecule type" value="Genomic_DNA"/>
</dbReference>
<dbReference type="Pfam" id="PF00172">
    <property type="entry name" value="Zn_clus"/>
    <property type="match status" value="1"/>
</dbReference>
<reference evidence="8" key="1">
    <citation type="journal article" date="2017" name="Genome Biol.">
        <title>Comparative genomics reveals high biological diversity and specific adaptations in the industrially and medically important fungal genus Aspergillus.</title>
        <authorList>
            <person name="de Vries R.P."/>
            <person name="Riley R."/>
            <person name="Wiebenga A."/>
            <person name="Aguilar-Osorio G."/>
            <person name="Amillis S."/>
            <person name="Uchima C.A."/>
            <person name="Anderluh G."/>
            <person name="Asadollahi M."/>
            <person name="Askin M."/>
            <person name="Barry K."/>
            <person name="Battaglia E."/>
            <person name="Bayram O."/>
            <person name="Benocci T."/>
            <person name="Braus-Stromeyer S.A."/>
            <person name="Caldana C."/>
            <person name="Canovas D."/>
            <person name="Cerqueira G.C."/>
            <person name="Chen F."/>
            <person name="Chen W."/>
            <person name="Choi C."/>
            <person name="Clum A."/>
            <person name="Dos Santos R.A."/>
            <person name="Damasio A.R."/>
            <person name="Diallinas G."/>
            <person name="Emri T."/>
            <person name="Fekete E."/>
            <person name="Flipphi M."/>
            <person name="Freyberg S."/>
            <person name="Gallo A."/>
            <person name="Gournas C."/>
            <person name="Habgood R."/>
            <person name="Hainaut M."/>
            <person name="Harispe M.L."/>
            <person name="Henrissat B."/>
            <person name="Hilden K.S."/>
            <person name="Hope R."/>
            <person name="Hossain A."/>
            <person name="Karabika E."/>
            <person name="Karaffa L."/>
            <person name="Karanyi Z."/>
            <person name="Krasevec N."/>
            <person name="Kuo A."/>
            <person name="Kusch H."/>
            <person name="LaButti K."/>
            <person name="Lagendijk E.L."/>
            <person name="Lapidus A."/>
            <person name="Levasseur A."/>
            <person name="Lindquist E."/>
            <person name="Lipzen A."/>
            <person name="Logrieco A.F."/>
            <person name="MacCabe A."/>
            <person name="Maekelae M.R."/>
            <person name="Malavazi I."/>
            <person name="Melin P."/>
            <person name="Meyer V."/>
            <person name="Mielnichuk N."/>
            <person name="Miskei M."/>
            <person name="Molnar A.P."/>
            <person name="Mule G."/>
            <person name="Ngan C.Y."/>
            <person name="Orejas M."/>
            <person name="Orosz E."/>
            <person name="Ouedraogo J.P."/>
            <person name="Overkamp K.M."/>
            <person name="Park H.-S."/>
            <person name="Perrone G."/>
            <person name="Piumi F."/>
            <person name="Punt P.J."/>
            <person name="Ram A.F."/>
            <person name="Ramon A."/>
            <person name="Rauscher S."/>
            <person name="Record E."/>
            <person name="Riano-Pachon D.M."/>
            <person name="Robert V."/>
            <person name="Roehrig J."/>
            <person name="Ruller R."/>
            <person name="Salamov A."/>
            <person name="Salih N.S."/>
            <person name="Samson R.A."/>
            <person name="Sandor E."/>
            <person name="Sanguinetti M."/>
            <person name="Schuetze T."/>
            <person name="Sepcic K."/>
            <person name="Shelest E."/>
            <person name="Sherlock G."/>
            <person name="Sophianopoulou V."/>
            <person name="Squina F.M."/>
            <person name="Sun H."/>
            <person name="Susca A."/>
            <person name="Todd R.B."/>
            <person name="Tsang A."/>
            <person name="Unkles S.E."/>
            <person name="van de Wiele N."/>
            <person name="van Rossen-Uffink D."/>
            <person name="Oliveira J.V."/>
            <person name="Vesth T.C."/>
            <person name="Visser J."/>
            <person name="Yu J.-H."/>
            <person name="Zhou M."/>
            <person name="Andersen M.R."/>
            <person name="Archer D.B."/>
            <person name="Baker S.E."/>
            <person name="Benoit I."/>
            <person name="Brakhage A.A."/>
            <person name="Braus G.H."/>
            <person name="Fischer R."/>
            <person name="Frisvad J.C."/>
            <person name="Goldman G.H."/>
            <person name="Houbraken J."/>
            <person name="Oakley B."/>
            <person name="Pocsi I."/>
            <person name="Scazzocchio C."/>
            <person name="Seiboth B."/>
            <person name="vanKuyk P.A."/>
            <person name="Wortman J."/>
            <person name="Dyer P.S."/>
            <person name="Grigoriev I.V."/>
        </authorList>
    </citation>
    <scope>NUCLEOTIDE SEQUENCE [LARGE SCALE GENOMIC DNA]</scope>
    <source>
        <strain evidence="8">CBS 516.65</strain>
    </source>
</reference>
<gene>
    <name evidence="7" type="ORF">ASPGLDRAFT_48303</name>
</gene>
<organism evidence="7 8">
    <name type="scientific">Aspergillus glaucus CBS 516.65</name>
    <dbReference type="NCBI Taxonomy" id="1160497"/>
    <lineage>
        <taxon>Eukaryota</taxon>
        <taxon>Fungi</taxon>
        <taxon>Dikarya</taxon>
        <taxon>Ascomycota</taxon>
        <taxon>Pezizomycotina</taxon>
        <taxon>Eurotiomycetes</taxon>
        <taxon>Eurotiomycetidae</taxon>
        <taxon>Eurotiales</taxon>
        <taxon>Aspergillaceae</taxon>
        <taxon>Aspergillus</taxon>
        <taxon>Aspergillus subgen. Aspergillus</taxon>
    </lineage>
</organism>
<dbReference type="GeneID" id="34463133"/>
<dbReference type="InterPro" id="IPR001138">
    <property type="entry name" value="Zn2Cys6_DnaBD"/>
</dbReference>
<dbReference type="GO" id="GO:0003677">
    <property type="term" value="F:DNA binding"/>
    <property type="evidence" value="ECO:0007669"/>
    <property type="project" value="UniProtKB-KW"/>
</dbReference>
<dbReference type="RefSeq" id="XP_022399676.1">
    <property type="nucleotide sequence ID" value="XM_022546872.1"/>
</dbReference>
<dbReference type="InterPro" id="IPR036864">
    <property type="entry name" value="Zn2-C6_fun-type_DNA-bd_sf"/>
</dbReference>
<keyword evidence="4" id="KW-0539">Nucleus</keyword>
<accession>A0A1L9VG98</accession>
<dbReference type="Proteomes" id="UP000184300">
    <property type="component" value="Unassembled WGS sequence"/>
</dbReference>
<dbReference type="OrthoDB" id="4427833at2759"/>
<dbReference type="VEuPathDB" id="FungiDB:ASPGLDRAFT_48303"/>
<feature type="compositionally biased region" description="Polar residues" evidence="5">
    <location>
        <begin position="73"/>
        <end position="83"/>
    </location>
</feature>
<evidence type="ECO:0000256" key="5">
    <source>
        <dbReference type="SAM" id="MobiDB-lite"/>
    </source>
</evidence>
<evidence type="ECO:0000313" key="8">
    <source>
        <dbReference type="Proteomes" id="UP000184300"/>
    </source>
</evidence>
<sequence length="152" mass="16923">MAAVQTTPHFSNPMHCAALGQDDLPKSGFFRRLSQWFWPVAYYKSDYDEYNVTSPPRIAPEHSASPLFDISPGLQTQSDADDTNSPCKTCRMAGIPCDGQRPHCSQCLSEQTLCFYVDPLRVSKKKRKQSTAAQSRVLPSLSEDEEEVSCAS</sequence>
<dbReference type="GO" id="GO:0008270">
    <property type="term" value="F:zinc ion binding"/>
    <property type="evidence" value="ECO:0007669"/>
    <property type="project" value="InterPro"/>
</dbReference>
<keyword evidence="1" id="KW-0805">Transcription regulation</keyword>
<keyword evidence="8" id="KW-1185">Reference proteome</keyword>
<dbReference type="CDD" id="cd00067">
    <property type="entry name" value="GAL4"/>
    <property type="match status" value="1"/>
</dbReference>
<feature type="domain" description="Zn(2)-C6 fungal-type" evidence="6">
    <location>
        <begin position="86"/>
        <end position="116"/>
    </location>
</feature>
<feature type="compositionally biased region" description="Acidic residues" evidence="5">
    <location>
        <begin position="142"/>
        <end position="152"/>
    </location>
</feature>
<evidence type="ECO:0000256" key="4">
    <source>
        <dbReference type="ARBA" id="ARBA00023242"/>
    </source>
</evidence>
<dbReference type="AlphaFoldDB" id="A0A1L9VG98"/>
<keyword evidence="3" id="KW-0804">Transcription</keyword>
<evidence type="ECO:0000256" key="2">
    <source>
        <dbReference type="ARBA" id="ARBA00023125"/>
    </source>
</evidence>
<evidence type="ECO:0000256" key="3">
    <source>
        <dbReference type="ARBA" id="ARBA00023163"/>
    </source>
</evidence>
<feature type="region of interest" description="Disordered" evidence="5">
    <location>
        <begin position="61"/>
        <end position="83"/>
    </location>
</feature>
<keyword evidence="2" id="KW-0238">DNA-binding</keyword>
<dbReference type="SUPFAM" id="SSF57701">
    <property type="entry name" value="Zn2/Cys6 DNA-binding domain"/>
    <property type="match status" value="1"/>
</dbReference>
<protein>
    <recommendedName>
        <fullName evidence="6">Zn(2)-C6 fungal-type domain-containing protein</fullName>
    </recommendedName>
</protein>
<feature type="region of interest" description="Disordered" evidence="5">
    <location>
        <begin position="124"/>
        <end position="152"/>
    </location>
</feature>